<dbReference type="Pfam" id="PF01261">
    <property type="entry name" value="AP_endonuc_2"/>
    <property type="match status" value="1"/>
</dbReference>
<feature type="domain" description="Xylose isomerase-like TIM barrel" evidence="1">
    <location>
        <begin position="25"/>
        <end position="269"/>
    </location>
</feature>
<accession>A0ABV6LSX0</accession>
<sequence length="275" mass="30563">MRTSVSMYSLDAYVKQHYWDVFDFIRFAKSIGCDGVELLDMYWCDAADVTRVLAALERENLPVSAYDTSNDFVHRDSDARRSQVHKVKRDIDIAYVLGTNIVRIFCGDAKEGVSQEEGLSWIIACMKECAEYAEMRGITLAIENHGLFAGNSKQVKEIIESVGSSYVGSTFDTGNFLLVGESPEAALSVLKEEVKHVHFKDFQRVSPSYQGPSFQGADGSRVAGIVAGDGEVNLHHIVQVLRSIGYDGWYSIEYEGQHDAKESVEQSVNNLLALV</sequence>
<dbReference type="InterPro" id="IPR013022">
    <property type="entry name" value="Xyl_isomerase-like_TIM-brl"/>
</dbReference>
<evidence type="ECO:0000313" key="3">
    <source>
        <dbReference type="Proteomes" id="UP001589836"/>
    </source>
</evidence>
<comment type="caution">
    <text evidence="2">The sequence shown here is derived from an EMBL/GenBank/DDBJ whole genome shotgun (WGS) entry which is preliminary data.</text>
</comment>
<evidence type="ECO:0000259" key="1">
    <source>
        <dbReference type="Pfam" id="PF01261"/>
    </source>
</evidence>
<gene>
    <name evidence="2" type="ORF">ACFFGV_17380</name>
</gene>
<dbReference type="PANTHER" id="PTHR12110:SF53">
    <property type="entry name" value="BLR5974 PROTEIN"/>
    <property type="match status" value="1"/>
</dbReference>
<dbReference type="InterPro" id="IPR036237">
    <property type="entry name" value="Xyl_isomerase-like_sf"/>
</dbReference>
<organism evidence="2 3">
    <name type="scientific">Pontibacillus salicampi</name>
    <dbReference type="NCBI Taxonomy" id="1449801"/>
    <lineage>
        <taxon>Bacteria</taxon>
        <taxon>Bacillati</taxon>
        <taxon>Bacillota</taxon>
        <taxon>Bacilli</taxon>
        <taxon>Bacillales</taxon>
        <taxon>Bacillaceae</taxon>
        <taxon>Pontibacillus</taxon>
    </lineage>
</organism>
<dbReference type="RefSeq" id="WP_377350537.1">
    <property type="nucleotide sequence ID" value="NZ_JBHLTP010000013.1"/>
</dbReference>
<protein>
    <submittedName>
        <fullName evidence="2">Sugar phosphate isomerase/epimerase family protein</fullName>
    </submittedName>
</protein>
<dbReference type="SUPFAM" id="SSF51658">
    <property type="entry name" value="Xylose isomerase-like"/>
    <property type="match status" value="1"/>
</dbReference>
<name>A0ABV6LSX0_9BACI</name>
<dbReference type="Proteomes" id="UP001589836">
    <property type="component" value="Unassembled WGS sequence"/>
</dbReference>
<dbReference type="GO" id="GO:0016853">
    <property type="term" value="F:isomerase activity"/>
    <property type="evidence" value="ECO:0007669"/>
    <property type="project" value="UniProtKB-KW"/>
</dbReference>
<dbReference type="Gene3D" id="3.20.20.150">
    <property type="entry name" value="Divalent-metal-dependent TIM barrel enzymes"/>
    <property type="match status" value="1"/>
</dbReference>
<dbReference type="InterPro" id="IPR050312">
    <property type="entry name" value="IolE/XylAMocC-like"/>
</dbReference>
<reference evidence="2 3" key="1">
    <citation type="submission" date="2024-09" db="EMBL/GenBank/DDBJ databases">
        <authorList>
            <person name="Sun Q."/>
            <person name="Mori K."/>
        </authorList>
    </citation>
    <scope>NUCLEOTIDE SEQUENCE [LARGE SCALE GENOMIC DNA]</scope>
    <source>
        <strain evidence="2 3">NCAIM B.02529</strain>
    </source>
</reference>
<evidence type="ECO:0000313" key="2">
    <source>
        <dbReference type="EMBL" id="MFC0525358.1"/>
    </source>
</evidence>
<dbReference type="PANTHER" id="PTHR12110">
    <property type="entry name" value="HYDROXYPYRUVATE ISOMERASE"/>
    <property type="match status" value="1"/>
</dbReference>
<keyword evidence="2" id="KW-0413">Isomerase</keyword>
<keyword evidence="3" id="KW-1185">Reference proteome</keyword>
<dbReference type="EMBL" id="JBHLTP010000013">
    <property type="protein sequence ID" value="MFC0525358.1"/>
    <property type="molecule type" value="Genomic_DNA"/>
</dbReference>
<proteinExistence type="predicted"/>